<reference evidence="1" key="1">
    <citation type="submission" date="2021-12" db="EMBL/GenBank/DDBJ databases">
        <authorList>
            <person name="Rodrigo-Torres L."/>
            <person name="Arahal R. D."/>
            <person name="Lucena T."/>
        </authorList>
    </citation>
    <scope>NUCLEOTIDE SEQUENCE</scope>
    <source>
        <strain evidence="1">CECT 8858</strain>
    </source>
</reference>
<sequence>MTEAFIHYLWQFQQFDQSNLQTISGEKISVFKTGFLNTNAGPDFTNARIQIGTIEWAGNVEIHLRSSDWKLHKHQQDEAYNNVILHVVWENDQPIVRQDKSLIATLELKKITDIGLLYKYQNLLDNQAIIPCKELFSEASNLSKIAILDKVLAKRLEQKAQVVEELYNKNNGDWEETTYHFLAKNFGFKLNSEAFLSLAQNLPLKVLQKHRNNLFQIEAMLFGQAGLLDSVDDYSAKLKQEYDFFSTKFSLKSSALSAKQWKFLRTRPANFPTIRLAQFANLLTQQQSFFSLFTQTDSLENIQKALKVEQSVYWQEHYNFGKKANKKLVGLGKDSTNNILINTVIPLLALYSQKTDNQYIMDKCIRFLETIPAEKNHITDIWESLGLTIKSSFDSQASIELYNNFCMQKRCLQCNVGIEILKK</sequence>
<accession>A0ABN8EP63</accession>
<gene>
    <name evidence="1" type="ORF">EMA8858_00806</name>
</gene>
<evidence type="ECO:0000313" key="2">
    <source>
        <dbReference type="Proteomes" id="UP000837932"/>
    </source>
</evidence>
<dbReference type="EMBL" id="CAKLPY010000001">
    <property type="protein sequence ID" value="CAH0994694.1"/>
    <property type="molecule type" value="Genomic_DNA"/>
</dbReference>
<organism evidence="1 2">
    <name type="scientific">Emticicia aquatica</name>
    <dbReference type="NCBI Taxonomy" id="1681835"/>
    <lineage>
        <taxon>Bacteria</taxon>
        <taxon>Pseudomonadati</taxon>
        <taxon>Bacteroidota</taxon>
        <taxon>Cytophagia</taxon>
        <taxon>Cytophagales</taxon>
        <taxon>Leadbetterellaceae</taxon>
        <taxon>Emticicia</taxon>
    </lineage>
</organism>
<comment type="caution">
    <text evidence="1">The sequence shown here is derived from an EMBL/GenBank/DDBJ whole genome shotgun (WGS) entry which is preliminary data.</text>
</comment>
<dbReference type="Proteomes" id="UP000837932">
    <property type="component" value="Unassembled WGS sequence"/>
</dbReference>
<dbReference type="InterPro" id="IPR021272">
    <property type="entry name" value="DUF2851"/>
</dbReference>
<dbReference type="RefSeq" id="WP_238804680.1">
    <property type="nucleotide sequence ID" value="NZ_CAKLPY010000001.1"/>
</dbReference>
<name>A0ABN8EP63_9BACT</name>
<proteinExistence type="predicted"/>
<protein>
    <recommendedName>
        <fullName evidence="3">DUF2851 family protein</fullName>
    </recommendedName>
</protein>
<evidence type="ECO:0000313" key="1">
    <source>
        <dbReference type="EMBL" id="CAH0994694.1"/>
    </source>
</evidence>
<keyword evidence="2" id="KW-1185">Reference proteome</keyword>
<dbReference type="Pfam" id="PF11013">
    <property type="entry name" value="DUF2851"/>
    <property type="match status" value="1"/>
</dbReference>
<evidence type="ECO:0008006" key="3">
    <source>
        <dbReference type="Google" id="ProtNLM"/>
    </source>
</evidence>